<evidence type="ECO:0000313" key="1">
    <source>
        <dbReference type="Ensembl" id="ENSPSMP00000018722.1"/>
    </source>
</evidence>
<reference evidence="1" key="1">
    <citation type="submission" date="2025-08" db="UniProtKB">
        <authorList>
            <consortium name="Ensembl"/>
        </authorList>
    </citation>
    <scope>IDENTIFICATION</scope>
</reference>
<accession>A0A8C8ZQH6</accession>
<evidence type="ECO:0000313" key="2">
    <source>
        <dbReference type="Proteomes" id="UP000694414"/>
    </source>
</evidence>
<dbReference type="Ensembl" id="ENSPSMT00000021706.1">
    <property type="protein sequence ID" value="ENSPSMP00000018722.1"/>
    <property type="gene ID" value="ENSPSMG00000013248.1"/>
</dbReference>
<name>A0A8C8ZQH6_PROSS</name>
<organism evidence="1 2">
    <name type="scientific">Prolemur simus</name>
    <name type="common">Greater bamboo lemur</name>
    <name type="synonym">Hapalemur simus</name>
    <dbReference type="NCBI Taxonomy" id="1328070"/>
    <lineage>
        <taxon>Eukaryota</taxon>
        <taxon>Metazoa</taxon>
        <taxon>Chordata</taxon>
        <taxon>Craniata</taxon>
        <taxon>Vertebrata</taxon>
        <taxon>Euteleostomi</taxon>
        <taxon>Mammalia</taxon>
        <taxon>Eutheria</taxon>
        <taxon>Euarchontoglires</taxon>
        <taxon>Primates</taxon>
        <taxon>Strepsirrhini</taxon>
        <taxon>Lemuriformes</taxon>
        <taxon>Lemuridae</taxon>
        <taxon>Prolemur</taxon>
    </lineage>
</organism>
<proteinExistence type="predicted"/>
<dbReference type="AlphaFoldDB" id="A0A8C8ZQH6"/>
<keyword evidence="2" id="KW-1185">Reference proteome</keyword>
<protein>
    <submittedName>
        <fullName evidence="1">Uncharacterized protein</fullName>
    </submittedName>
</protein>
<dbReference type="Proteomes" id="UP000694414">
    <property type="component" value="Unplaced"/>
</dbReference>
<sequence length="77" mass="8941">MHFSLLKLKFQSSSKIQVFYNNIQSSTFITKTYINTKLTKLVSIVTFKILESCHIRTKANLGKTITEMFTLLFFLVT</sequence>
<reference evidence="1" key="2">
    <citation type="submission" date="2025-09" db="UniProtKB">
        <authorList>
            <consortium name="Ensembl"/>
        </authorList>
    </citation>
    <scope>IDENTIFICATION</scope>
</reference>